<reference evidence="2" key="2">
    <citation type="submission" date="2019-11" db="EMBL/GenBank/DDBJ databases">
        <title>Improved Assembly of Tolypothrix boutellei genome.</title>
        <authorList>
            <person name="Sarangi A.N."/>
            <person name="Mukherjee M."/>
            <person name="Ghosh S."/>
            <person name="Singh D."/>
            <person name="Das A."/>
            <person name="Kant S."/>
            <person name="Prusty A."/>
            <person name="Tripathy S."/>
        </authorList>
    </citation>
    <scope>NUCLEOTIDE SEQUENCE</scope>
    <source>
        <strain evidence="2">VB521301</strain>
    </source>
</reference>
<dbReference type="InterPro" id="IPR051086">
    <property type="entry name" value="RNase_D-like"/>
</dbReference>
<feature type="domain" description="3'-5' exonuclease" evidence="1">
    <location>
        <begin position="1"/>
        <end position="179"/>
    </location>
</feature>
<dbReference type="EMBL" id="JHEG04000001">
    <property type="protein sequence ID" value="KAF3890431.1"/>
    <property type="molecule type" value="Genomic_DNA"/>
</dbReference>
<dbReference type="PANTHER" id="PTHR47649">
    <property type="entry name" value="RIBONUCLEASE D"/>
    <property type="match status" value="1"/>
</dbReference>
<sequence>MFYLTQASDIQAIIPELTSHPILWLDTEVADYDTPSPKLSLIQVLAEANDLTGDSVYILDVLNKPDITKYFITQIMANDKIEKVFHNAVFDLKYLGSTQAENITCTYKIARSISRDRLGTSNLQLKTLAKELCHFTNVDAEEGRSDWGRRPLSPKQLEYAKMDTVYLAQVYFCLNQWLKSNGQLTLEYDNPDKFPRNPSLSEVYGEGSDRLNLPVEPEKFLNQIPETTSKSLKEKCQELIDLSQQKTELTKYAAQIDGFTGRQAKITNTVREILPLIIALRAFRQKGNIHIDLNQKVDNLLTIITSIKENFQTNPEWILNSNTFKSTDFLSKIENLKNTLKQNLSQAWKNYLAQQLRSRNKEVLKIFAEIESLKPTIQRIDTLDRQIQEIEFPKNSEEFDRVDKIIEQLNQSLDSLSSDKIPQNVQNFLKAAAHQGATLDLLTPEVKEWLIEHRLAQSLRIRLT</sequence>
<dbReference type="Proteomes" id="UP000029738">
    <property type="component" value="Unassembled WGS sequence"/>
</dbReference>
<dbReference type="CDD" id="cd06142">
    <property type="entry name" value="RNaseD_exo"/>
    <property type="match status" value="1"/>
</dbReference>
<protein>
    <recommendedName>
        <fullName evidence="1">3'-5' exonuclease domain-containing protein</fullName>
    </recommendedName>
</protein>
<name>A0A8S9TCY2_9CYAN</name>
<dbReference type="Pfam" id="PF01612">
    <property type="entry name" value="DNA_pol_A_exo1"/>
    <property type="match status" value="1"/>
</dbReference>
<dbReference type="GO" id="GO:0006139">
    <property type="term" value="P:nucleobase-containing compound metabolic process"/>
    <property type="evidence" value="ECO:0007669"/>
    <property type="project" value="InterPro"/>
</dbReference>
<dbReference type="SMART" id="SM00474">
    <property type="entry name" value="35EXOc"/>
    <property type="match status" value="1"/>
</dbReference>
<organism evidence="2 3">
    <name type="scientific">Tolypothrix bouteillei VB521301</name>
    <dbReference type="NCBI Taxonomy" id="1479485"/>
    <lineage>
        <taxon>Bacteria</taxon>
        <taxon>Bacillati</taxon>
        <taxon>Cyanobacteriota</taxon>
        <taxon>Cyanophyceae</taxon>
        <taxon>Nostocales</taxon>
        <taxon>Tolypothrichaceae</taxon>
        <taxon>Tolypothrix</taxon>
    </lineage>
</organism>
<dbReference type="InterPro" id="IPR002562">
    <property type="entry name" value="3'-5'_exonuclease_dom"/>
</dbReference>
<evidence type="ECO:0000259" key="1">
    <source>
        <dbReference type="SMART" id="SM00474"/>
    </source>
</evidence>
<comment type="caution">
    <text evidence="2">The sequence shown here is derived from an EMBL/GenBank/DDBJ whole genome shotgun (WGS) entry which is preliminary data.</text>
</comment>
<dbReference type="InterPro" id="IPR036397">
    <property type="entry name" value="RNaseH_sf"/>
</dbReference>
<dbReference type="SUPFAM" id="SSF53098">
    <property type="entry name" value="Ribonuclease H-like"/>
    <property type="match status" value="1"/>
</dbReference>
<dbReference type="GO" id="GO:0003676">
    <property type="term" value="F:nucleic acid binding"/>
    <property type="evidence" value="ECO:0007669"/>
    <property type="project" value="InterPro"/>
</dbReference>
<dbReference type="Gene3D" id="3.30.420.10">
    <property type="entry name" value="Ribonuclease H-like superfamily/Ribonuclease H"/>
    <property type="match status" value="1"/>
</dbReference>
<evidence type="ECO:0000313" key="3">
    <source>
        <dbReference type="Proteomes" id="UP000029738"/>
    </source>
</evidence>
<proteinExistence type="predicted"/>
<dbReference type="PANTHER" id="PTHR47649:SF1">
    <property type="entry name" value="RIBONUCLEASE D"/>
    <property type="match status" value="1"/>
</dbReference>
<keyword evidence="3" id="KW-1185">Reference proteome</keyword>
<dbReference type="GO" id="GO:0008408">
    <property type="term" value="F:3'-5' exonuclease activity"/>
    <property type="evidence" value="ECO:0007669"/>
    <property type="project" value="InterPro"/>
</dbReference>
<dbReference type="InterPro" id="IPR012337">
    <property type="entry name" value="RNaseH-like_sf"/>
</dbReference>
<evidence type="ECO:0000313" key="2">
    <source>
        <dbReference type="EMBL" id="KAF3890431.1"/>
    </source>
</evidence>
<gene>
    <name evidence="2" type="ORF">DA73_0400037010</name>
</gene>
<dbReference type="AlphaFoldDB" id="A0A8S9TCY2"/>
<accession>A0A8S9TCY2</accession>
<reference evidence="2" key="1">
    <citation type="journal article" date="2015" name="Genome Announc.">
        <title>Draft Genome Sequence of Tolypothrix boutellei Strain VB521301.</title>
        <authorList>
            <person name="Chandrababunaidu M.M."/>
            <person name="Singh D."/>
            <person name="Sen D."/>
            <person name="Bhan S."/>
            <person name="Das S."/>
            <person name="Gupta A."/>
            <person name="Adhikary S.P."/>
            <person name="Tripathy S."/>
        </authorList>
    </citation>
    <scope>NUCLEOTIDE SEQUENCE</scope>
    <source>
        <strain evidence="2">VB521301</strain>
    </source>
</reference>